<keyword evidence="1 5" id="KW-0963">Cytoplasm</keyword>
<dbReference type="EMBL" id="BAABWN010000002">
    <property type="protein sequence ID" value="GAA6167101.1"/>
    <property type="molecule type" value="Genomic_DNA"/>
</dbReference>
<reference evidence="8 9" key="1">
    <citation type="submission" date="2024-04" db="EMBL/GenBank/DDBJ databases">
        <title>Draft genome sequence of Sessilibacter corallicola NBRC 116591.</title>
        <authorList>
            <person name="Miyakawa T."/>
            <person name="Kusuya Y."/>
            <person name="Miura T."/>
        </authorList>
    </citation>
    <scope>NUCLEOTIDE SEQUENCE [LARGE SCALE GENOMIC DNA]</scope>
    <source>
        <strain evidence="8 9">KU-00831-HH</strain>
    </source>
</reference>
<dbReference type="SUPFAM" id="SSF48498">
    <property type="entry name" value="Tetracyclin repressor-like, C-terminal domain"/>
    <property type="match status" value="1"/>
</dbReference>
<comment type="function">
    <text evidence="5">Required for nucleoid occlusion (NO) phenomenon, which prevents Z-ring formation and cell division over the nucleoid. Acts as a DNA-associated cell division inhibitor that binds simultaneously chromosomal DNA and FtsZ, and disrupts the assembly of FtsZ polymers. SlmA-DNA-binding sequences (SBS) are dispersed on non-Ter regions of the chromosome, preventing FtsZ polymerization at these regions.</text>
</comment>
<evidence type="ECO:0000313" key="9">
    <source>
        <dbReference type="Proteomes" id="UP001465153"/>
    </source>
</evidence>
<dbReference type="InterPro" id="IPR036271">
    <property type="entry name" value="Tet_transcr_reg_TetR-rel_C_sf"/>
</dbReference>
<evidence type="ECO:0000313" key="8">
    <source>
        <dbReference type="EMBL" id="GAA6167101.1"/>
    </source>
</evidence>
<dbReference type="PANTHER" id="PTHR43479:SF11">
    <property type="entry name" value="ACREF_ENVCD OPERON REPRESSOR-RELATED"/>
    <property type="match status" value="1"/>
</dbReference>
<name>A0ABQ0A616_9GAMM</name>
<comment type="subunit">
    <text evidence="5">Homodimer. Interacts with FtsZ.</text>
</comment>
<evidence type="ECO:0000259" key="7">
    <source>
        <dbReference type="PROSITE" id="PS50977"/>
    </source>
</evidence>
<comment type="caution">
    <text evidence="8">The sequence shown here is derived from an EMBL/GenBank/DDBJ whole genome shotgun (WGS) entry which is preliminary data.</text>
</comment>
<dbReference type="InterPro" id="IPR001647">
    <property type="entry name" value="HTH_TetR"/>
</dbReference>
<dbReference type="InterPro" id="IPR023769">
    <property type="entry name" value="NO_SlmA"/>
</dbReference>
<dbReference type="PROSITE" id="PS50977">
    <property type="entry name" value="HTH_TETR_2"/>
    <property type="match status" value="1"/>
</dbReference>
<evidence type="ECO:0000256" key="3">
    <source>
        <dbReference type="ARBA" id="ARBA00023125"/>
    </source>
</evidence>
<comment type="similarity">
    <text evidence="5">Belongs to the nucleoid occlusion factor SlmA family.</text>
</comment>
<gene>
    <name evidence="5 8" type="primary">slmA</name>
    <name evidence="8" type="ORF">NBRC116591_09110</name>
</gene>
<protein>
    <recommendedName>
        <fullName evidence="5">Nucleoid occlusion factor SlmA</fullName>
    </recommendedName>
</protein>
<evidence type="ECO:0000256" key="5">
    <source>
        <dbReference type="HAMAP-Rule" id="MF_01839"/>
    </source>
</evidence>
<organism evidence="8 9">
    <name type="scientific">Sessilibacter corallicola</name>
    <dbReference type="NCBI Taxonomy" id="2904075"/>
    <lineage>
        <taxon>Bacteria</taxon>
        <taxon>Pseudomonadati</taxon>
        <taxon>Pseudomonadota</taxon>
        <taxon>Gammaproteobacteria</taxon>
        <taxon>Cellvibrionales</taxon>
        <taxon>Cellvibrionaceae</taxon>
        <taxon>Sessilibacter</taxon>
    </lineage>
</organism>
<dbReference type="HAMAP" id="MF_01839">
    <property type="entry name" value="NO_factor_SlmA"/>
    <property type="match status" value="1"/>
</dbReference>
<dbReference type="NCBIfam" id="NF007015">
    <property type="entry name" value="PRK09480.1"/>
    <property type="match status" value="1"/>
</dbReference>
<evidence type="ECO:0000256" key="6">
    <source>
        <dbReference type="PROSITE-ProRule" id="PRU00335"/>
    </source>
</evidence>
<evidence type="ECO:0000256" key="1">
    <source>
        <dbReference type="ARBA" id="ARBA00022490"/>
    </source>
</evidence>
<evidence type="ECO:0000256" key="4">
    <source>
        <dbReference type="ARBA" id="ARBA00023306"/>
    </source>
</evidence>
<dbReference type="Proteomes" id="UP001465153">
    <property type="component" value="Unassembled WGS sequence"/>
</dbReference>
<keyword evidence="4 5" id="KW-0131">Cell cycle</keyword>
<dbReference type="InterPro" id="IPR050624">
    <property type="entry name" value="HTH-type_Tx_Regulator"/>
</dbReference>
<dbReference type="Pfam" id="PF22276">
    <property type="entry name" value="SlmA-like_C"/>
    <property type="match status" value="1"/>
</dbReference>
<dbReference type="RefSeq" id="WP_233087938.1">
    <property type="nucleotide sequence ID" value="NZ_BAABWN010000002.1"/>
</dbReference>
<accession>A0ABQ0A616</accession>
<dbReference type="PANTHER" id="PTHR43479">
    <property type="entry name" value="ACREF/ENVCD OPERON REPRESSOR-RELATED"/>
    <property type="match status" value="1"/>
</dbReference>
<proteinExistence type="inferred from homology"/>
<feature type="DNA-binding region" description="H-T-H motif" evidence="6">
    <location>
        <begin position="31"/>
        <end position="50"/>
    </location>
</feature>
<keyword evidence="3 5" id="KW-0238">DNA-binding</keyword>
<dbReference type="InterPro" id="IPR054580">
    <property type="entry name" value="SlmA-like_C"/>
</dbReference>
<evidence type="ECO:0000256" key="2">
    <source>
        <dbReference type="ARBA" id="ARBA00022618"/>
    </source>
</evidence>
<dbReference type="Gene3D" id="1.10.357.10">
    <property type="entry name" value="Tetracycline Repressor, domain 2"/>
    <property type="match status" value="1"/>
</dbReference>
<sequence>MTKTETKLTRRQEILQALAHMLEISPGSRITTAALAKQVGFSEAALYRHFPSKSKMFEGLIEFIEDTVFTRITLILSEESTAVGRCEKILTLLLTFTERNPGITRILTGDALAGENERLHARVVQFYDRLETQIKQIIREAEIREGLRPKIGLNAAANLMVATAEGRIAQFVRSGFKRRPTEHWPDQWNQLMQSFFREVLTTGVTLKTADTSVSESSV</sequence>
<keyword evidence="2 5" id="KW-0132">Cell division</keyword>
<comment type="subcellular location">
    <subcellularLocation>
        <location evidence="5">Cytoplasm</location>
        <location evidence="5">Nucleoid</location>
    </subcellularLocation>
</comment>
<dbReference type="Pfam" id="PF00440">
    <property type="entry name" value="TetR_N"/>
    <property type="match status" value="1"/>
</dbReference>
<dbReference type="SUPFAM" id="SSF46689">
    <property type="entry name" value="Homeodomain-like"/>
    <property type="match status" value="1"/>
</dbReference>
<dbReference type="InterPro" id="IPR009057">
    <property type="entry name" value="Homeodomain-like_sf"/>
</dbReference>
<keyword evidence="9" id="KW-1185">Reference proteome</keyword>
<feature type="domain" description="HTH tetR-type" evidence="7">
    <location>
        <begin position="8"/>
        <end position="68"/>
    </location>
</feature>